<proteinExistence type="predicted"/>
<dbReference type="Proteomes" id="UP000199340">
    <property type="component" value="Unassembled WGS sequence"/>
</dbReference>
<gene>
    <name evidence="1" type="ORF">SAMN05421850_105259</name>
</gene>
<organism evidence="1 2">
    <name type="scientific">Lutimaribacter saemankumensis</name>
    <dbReference type="NCBI Taxonomy" id="490829"/>
    <lineage>
        <taxon>Bacteria</taxon>
        <taxon>Pseudomonadati</taxon>
        <taxon>Pseudomonadota</taxon>
        <taxon>Alphaproteobacteria</taxon>
        <taxon>Rhodobacterales</taxon>
        <taxon>Roseobacteraceae</taxon>
        <taxon>Lutimaribacter</taxon>
    </lineage>
</organism>
<protein>
    <submittedName>
        <fullName evidence="1">Uncharacterized protein</fullName>
    </submittedName>
</protein>
<sequence length="115" mass="13271">MKFFEQPFVDLAAKLLGRRNVDEPVPEVFSNILQNSLRFSGSNAARKLLKQKDPPSFRTTTSKYALAFTIDHSNKSEAGYEQQKPCGEWDWSTGYHTRLNIHLLKLQTCFYARND</sequence>
<evidence type="ECO:0000313" key="1">
    <source>
        <dbReference type="EMBL" id="SDI81252.1"/>
    </source>
</evidence>
<dbReference type="EMBL" id="FNEB01000005">
    <property type="protein sequence ID" value="SDI81252.1"/>
    <property type="molecule type" value="Genomic_DNA"/>
</dbReference>
<reference evidence="1 2" key="1">
    <citation type="submission" date="2016-10" db="EMBL/GenBank/DDBJ databases">
        <authorList>
            <person name="de Groot N.N."/>
        </authorList>
    </citation>
    <scope>NUCLEOTIDE SEQUENCE [LARGE SCALE GENOMIC DNA]</scope>
    <source>
        <strain evidence="1 2">DSM 28010</strain>
    </source>
</reference>
<name>A0A1G8NM90_9RHOB</name>
<accession>A0A1G8NM90</accession>
<evidence type="ECO:0000313" key="2">
    <source>
        <dbReference type="Proteomes" id="UP000199340"/>
    </source>
</evidence>
<keyword evidence="2" id="KW-1185">Reference proteome</keyword>
<dbReference type="AlphaFoldDB" id="A0A1G8NM90"/>